<organism evidence="2 3">
    <name type="scientific">Canariomyces notabilis</name>
    <dbReference type="NCBI Taxonomy" id="2074819"/>
    <lineage>
        <taxon>Eukaryota</taxon>
        <taxon>Fungi</taxon>
        <taxon>Dikarya</taxon>
        <taxon>Ascomycota</taxon>
        <taxon>Pezizomycotina</taxon>
        <taxon>Sordariomycetes</taxon>
        <taxon>Sordariomycetidae</taxon>
        <taxon>Sordariales</taxon>
        <taxon>Chaetomiaceae</taxon>
        <taxon>Canariomyces</taxon>
    </lineage>
</organism>
<feature type="region of interest" description="Disordered" evidence="1">
    <location>
        <begin position="200"/>
        <end position="219"/>
    </location>
</feature>
<evidence type="ECO:0000313" key="2">
    <source>
        <dbReference type="EMBL" id="KAK4116621.1"/>
    </source>
</evidence>
<dbReference type="AlphaFoldDB" id="A0AAN6TLU1"/>
<sequence length="273" mass="29879">MASPRDTGQYGNLWLPLLPFDTHTPARSSRSHSPFPSWGDLTAAQSRYPRSVRLPSYSPPRSRARRDDSISPPPPYRSRSRSQSHSPRSSSSFPPGTGRRLTSQSEPRYNPDSYSYDHHHHHDHHQPSYYSYSPRSSSLSSSATTTRGDYPYPYSGSGTAYSSSYSSYSPRSSSSLSLGRGAPLSAGWYARDNEPAWVPVGGSASSRSRDDSGSNVAVVGTGRPGLSLDWLREVSGFYDRLAEAREEAARRGRPVGVGSSGGSGWRWWSGRGA</sequence>
<gene>
    <name evidence="2" type="ORF">N656DRAFT_826414</name>
</gene>
<reference evidence="2" key="1">
    <citation type="journal article" date="2023" name="Mol. Phylogenet. Evol.">
        <title>Genome-scale phylogeny and comparative genomics of the fungal order Sordariales.</title>
        <authorList>
            <person name="Hensen N."/>
            <person name="Bonometti L."/>
            <person name="Westerberg I."/>
            <person name="Brannstrom I.O."/>
            <person name="Guillou S."/>
            <person name="Cros-Aarteil S."/>
            <person name="Calhoun S."/>
            <person name="Haridas S."/>
            <person name="Kuo A."/>
            <person name="Mondo S."/>
            <person name="Pangilinan J."/>
            <person name="Riley R."/>
            <person name="LaButti K."/>
            <person name="Andreopoulos B."/>
            <person name="Lipzen A."/>
            <person name="Chen C."/>
            <person name="Yan M."/>
            <person name="Daum C."/>
            <person name="Ng V."/>
            <person name="Clum A."/>
            <person name="Steindorff A."/>
            <person name="Ohm R.A."/>
            <person name="Martin F."/>
            <person name="Silar P."/>
            <person name="Natvig D.O."/>
            <person name="Lalanne C."/>
            <person name="Gautier V."/>
            <person name="Ament-Velasquez S.L."/>
            <person name="Kruys A."/>
            <person name="Hutchinson M.I."/>
            <person name="Powell A.J."/>
            <person name="Barry K."/>
            <person name="Miller A.N."/>
            <person name="Grigoriev I.V."/>
            <person name="Debuchy R."/>
            <person name="Gladieux P."/>
            <person name="Hiltunen Thoren M."/>
            <person name="Johannesson H."/>
        </authorList>
    </citation>
    <scope>NUCLEOTIDE SEQUENCE</scope>
    <source>
        <strain evidence="2">CBS 508.74</strain>
    </source>
</reference>
<comment type="caution">
    <text evidence="2">The sequence shown here is derived from an EMBL/GenBank/DDBJ whole genome shotgun (WGS) entry which is preliminary data.</text>
</comment>
<feature type="region of interest" description="Disordered" evidence="1">
    <location>
        <begin position="248"/>
        <end position="273"/>
    </location>
</feature>
<dbReference type="RefSeq" id="XP_064674191.1">
    <property type="nucleotide sequence ID" value="XM_064818481.1"/>
</dbReference>
<dbReference type="GeneID" id="89942607"/>
<dbReference type="Proteomes" id="UP001302812">
    <property type="component" value="Unassembled WGS sequence"/>
</dbReference>
<accession>A0AAN6TLU1</accession>
<name>A0AAN6TLU1_9PEZI</name>
<evidence type="ECO:0000313" key="3">
    <source>
        <dbReference type="Proteomes" id="UP001302812"/>
    </source>
</evidence>
<feature type="compositionally biased region" description="Polar residues" evidence="1">
    <location>
        <begin position="25"/>
        <end position="34"/>
    </location>
</feature>
<protein>
    <submittedName>
        <fullName evidence="2">Uncharacterized protein</fullName>
    </submittedName>
</protein>
<feature type="compositionally biased region" description="Low complexity" evidence="1">
    <location>
        <begin position="81"/>
        <end position="95"/>
    </location>
</feature>
<dbReference type="EMBL" id="MU853333">
    <property type="protein sequence ID" value="KAK4116621.1"/>
    <property type="molecule type" value="Genomic_DNA"/>
</dbReference>
<feature type="compositionally biased region" description="Low complexity" evidence="1">
    <location>
        <begin position="46"/>
        <end position="61"/>
    </location>
</feature>
<keyword evidence="3" id="KW-1185">Reference proteome</keyword>
<reference evidence="2" key="2">
    <citation type="submission" date="2023-05" db="EMBL/GenBank/DDBJ databases">
        <authorList>
            <consortium name="Lawrence Berkeley National Laboratory"/>
            <person name="Steindorff A."/>
            <person name="Hensen N."/>
            <person name="Bonometti L."/>
            <person name="Westerberg I."/>
            <person name="Brannstrom I.O."/>
            <person name="Guillou S."/>
            <person name="Cros-Aarteil S."/>
            <person name="Calhoun S."/>
            <person name="Haridas S."/>
            <person name="Kuo A."/>
            <person name="Mondo S."/>
            <person name="Pangilinan J."/>
            <person name="Riley R."/>
            <person name="Labutti K."/>
            <person name="Andreopoulos B."/>
            <person name="Lipzen A."/>
            <person name="Chen C."/>
            <person name="Yanf M."/>
            <person name="Daum C."/>
            <person name="Ng V."/>
            <person name="Clum A."/>
            <person name="Ohm R."/>
            <person name="Martin F."/>
            <person name="Silar P."/>
            <person name="Natvig D."/>
            <person name="Lalanne C."/>
            <person name="Gautier V."/>
            <person name="Ament-Velasquez S.L."/>
            <person name="Kruys A."/>
            <person name="Hutchinson M.I."/>
            <person name="Powell A.J."/>
            <person name="Barry K."/>
            <person name="Miller A.N."/>
            <person name="Grigoriev I.V."/>
            <person name="Debuchy R."/>
            <person name="Gladieux P."/>
            <person name="Thoren M.H."/>
            <person name="Johannesson H."/>
        </authorList>
    </citation>
    <scope>NUCLEOTIDE SEQUENCE</scope>
    <source>
        <strain evidence="2">CBS 508.74</strain>
    </source>
</reference>
<feature type="compositionally biased region" description="Low complexity" evidence="1">
    <location>
        <begin position="150"/>
        <end position="179"/>
    </location>
</feature>
<feature type="compositionally biased region" description="Low complexity" evidence="1">
    <location>
        <begin position="127"/>
        <end position="142"/>
    </location>
</feature>
<proteinExistence type="predicted"/>
<evidence type="ECO:0000256" key="1">
    <source>
        <dbReference type="SAM" id="MobiDB-lite"/>
    </source>
</evidence>
<feature type="region of interest" description="Disordered" evidence="1">
    <location>
        <begin position="1"/>
        <end position="179"/>
    </location>
</feature>